<evidence type="ECO:0000313" key="1">
    <source>
        <dbReference type="EMBL" id="AFU59384.1"/>
    </source>
</evidence>
<dbReference type="AlphaFoldDB" id="K0INH5"/>
<dbReference type="STRING" id="1237085.Ngar_c24600"/>
<proteinExistence type="predicted"/>
<reference evidence="1 2" key="1">
    <citation type="journal article" date="2012" name="Environ. Microbiol.">
        <title>The genome of the ammonia-oxidizing Candidatus Nitrososphaera gargensis: insights into metabolic versatility and environmental adaptations.</title>
        <authorList>
            <person name="Spang A."/>
            <person name="Poehlein A."/>
            <person name="Offre P."/>
            <person name="Zumbragel S."/>
            <person name="Haider S."/>
            <person name="Rychlik N."/>
            <person name="Nowka B."/>
            <person name="Schmeisser C."/>
            <person name="Lebedeva E.V."/>
            <person name="Rattei T."/>
            <person name="Bohm C."/>
            <person name="Schmid M."/>
            <person name="Galushko A."/>
            <person name="Hatzenpichler R."/>
            <person name="Weinmaier T."/>
            <person name="Daniel R."/>
            <person name="Schleper C."/>
            <person name="Spieck E."/>
            <person name="Streit W."/>
            <person name="Wagner M."/>
        </authorList>
    </citation>
    <scope>NUCLEOTIDE SEQUENCE [LARGE SCALE GENOMIC DNA]</scope>
    <source>
        <strain evidence="2">Ga9.2</strain>
    </source>
</reference>
<evidence type="ECO:0000313" key="2">
    <source>
        <dbReference type="Proteomes" id="UP000008037"/>
    </source>
</evidence>
<protein>
    <recommendedName>
        <fullName evidence="3">Archaeal flagellar protein F</fullName>
    </recommendedName>
</protein>
<dbReference type="KEGG" id="nga:Ngar_c24600"/>
<gene>
    <name evidence="1" type="ordered locus">Ngar_c24600</name>
</gene>
<dbReference type="Proteomes" id="UP000008037">
    <property type="component" value="Chromosome"/>
</dbReference>
<keyword evidence="2" id="KW-1185">Reference proteome</keyword>
<name>K0INH5_NITGG</name>
<sequence>MLVAAVSIIGVALVAWSNFSFAMQQQTIANQTNSRINLINESFIIEDVWFYIQSGNYANVTIRNTGDLAIKVTHVYINNTQAWNTGKVIAAGTVEEIKVPTSWGPDRLQSIWVKTERGSEAKQVWKS</sequence>
<dbReference type="HOGENOM" id="CLU_1965634_0_0_2"/>
<dbReference type="BioCyc" id="CNIT1237085:G1324-2458-MONOMER"/>
<dbReference type="EMBL" id="CP002408">
    <property type="protein sequence ID" value="AFU59384.1"/>
    <property type="molecule type" value="Genomic_DNA"/>
</dbReference>
<accession>K0INH5</accession>
<evidence type="ECO:0008006" key="3">
    <source>
        <dbReference type="Google" id="ProtNLM"/>
    </source>
</evidence>
<dbReference type="InParanoid" id="K0INH5"/>
<organism evidence="1 2">
    <name type="scientific">Nitrososphaera gargensis (strain Ga9.2)</name>
    <dbReference type="NCBI Taxonomy" id="1237085"/>
    <lineage>
        <taxon>Archaea</taxon>
        <taxon>Nitrososphaerota</taxon>
        <taxon>Nitrososphaeria</taxon>
        <taxon>Nitrososphaerales</taxon>
        <taxon>Nitrososphaeraceae</taxon>
        <taxon>Nitrososphaera</taxon>
    </lineage>
</organism>